<keyword evidence="4 7" id="KW-1133">Transmembrane helix</keyword>
<feature type="transmembrane region" description="Helical" evidence="7">
    <location>
        <begin position="138"/>
        <end position="159"/>
    </location>
</feature>
<evidence type="ECO:0000256" key="2">
    <source>
        <dbReference type="ARBA" id="ARBA00022475"/>
    </source>
</evidence>
<keyword evidence="2" id="KW-1003">Cell membrane</keyword>
<protein>
    <submittedName>
        <fullName evidence="9">Macrolide export ATP-binding/permease protein MacB</fullName>
        <ecNumber evidence="9">3.6.3.-</ecNumber>
    </submittedName>
</protein>
<feature type="domain" description="ABC3 transporter permease C-terminal" evidence="8">
    <location>
        <begin position="89"/>
        <end position="200"/>
    </location>
</feature>
<comment type="similarity">
    <text evidence="6">Belongs to the ABC-4 integral membrane protein family.</text>
</comment>
<evidence type="ECO:0000256" key="1">
    <source>
        <dbReference type="ARBA" id="ARBA00004651"/>
    </source>
</evidence>
<accession>A0A645ETR3</accession>
<dbReference type="EMBL" id="VSSQ01051337">
    <property type="protein sequence ID" value="MPN05425.1"/>
    <property type="molecule type" value="Genomic_DNA"/>
</dbReference>
<keyword evidence="5 7" id="KW-0472">Membrane</keyword>
<keyword evidence="9" id="KW-0547">Nucleotide-binding</keyword>
<dbReference type="EC" id="3.6.3.-" evidence="9"/>
<evidence type="ECO:0000256" key="4">
    <source>
        <dbReference type="ARBA" id="ARBA00022989"/>
    </source>
</evidence>
<dbReference type="AlphaFoldDB" id="A0A645ETR3"/>
<dbReference type="InterPro" id="IPR050250">
    <property type="entry name" value="Macrolide_Exporter_MacB"/>
</dbReference>
<evidence type="ECO:0000259" key="8">
    <source>
        <dbReference type="Pfam" id="PF02687"/>
    </source>
</evidence>
<feature type="transmembrane region" description="Helical" evidence="7">
    <location>
        <begin position="83"/>
        <end position="107"/>
    </location>
</feature>
<dbReference type="GO" id="GO:0005524">
    <property type="term" value="F:ATP binding"/>
    <property type="evidence" value="ECO:0007669"/>
    <property type="project" value="UniProtKB-KW"/>
</dbReference>
<feature type="transmembrane region" description="Helical" evidence="7">
    <location>
        <begin position="171"/>
        <end position="191"/>
    </location>
</feature>
<comment type="caution">
    <text evidence="9">The sequence shown here is derived from an EMBL/GenBank/DDBJ whole genome shotgun (WGS) entry which is preliminary data.</text>
</comment>
<evidence type="ECO:0000256" key="6">
    <source>
        <dbReference type="ARBA" id="ARBA00038076"/>
    </source>
</evidence>
<dbReference type="InterPro" id="IPR003838">
    <property type="entry name" value="ABC3_permease_C"/>
</dbReference>
<evidence type="ECO:0000256" key="3">
    <source>
        <dbReference type="ARBA" id="ARBA00022692"/>
    </source>
</evidence>
<dbReference type="PANTHER" id="PTHR30572:SF4">
    <property type="entry name" value="ABC TRANSPORTER PERMEASE YTRF"/>
    <property type="match status" value="1"/>
</dbReference>
<sequence>MGSVSSGISSDNAIYIPYNAAIKYIFGTQTEPSITAVAKEVSGVDAAIENIKAVLTENYPKGNFSVTDAGSAMDAATSSANTLAMLLFAVATIVFVVGGIGIMNVLFVSVQERTPEIGILKAIGCPSGSILLEFLLEAVFMGLAGGVLGVVLSFGIIPLIEMFGMRLETSLMGYMLAIIFALATATLFGFYPAYKASKLVPIEALTLN</sequence>
<organism evidence="9">
    <name type="scientific">bioreactor metagenome</name>
    <dbReference type="NCBI Taxonomy" id="1076179"/>
    <lineage>
        <taxon>unclassified sequences</taxon>
        <taxon>metagenomes</taxon>
        <taxon>ecological metagenomes</taxon>
    </lineage>
</organism>
<keyword evidence="3 7" id="KW-0812">Transmembrane</keyword>
<name>A0A645ETR3_9ZZZZ</name>
<dbReference type="GO" id="GO:0005886">
    <property type="term" value="C:plasma membrane"/>
    <property type="evidence" value="ECO:0007669"/>
    <property type="project" value="UniProtKB-SubCell"/>
</dbReference>
<dbReference type="GO" id="GO:0016787">
    <property type="term" value="F:hydrolase activity"/>
    <property type="evidence" value="ECO:0007669"/>
    <property type="project" value="UniProtKB-KW"/>
</dbReference>
<evidence type="ECO:0000313" key="9">
    <source>
        <dbReference type="EMBL" id="MPN05425.1"/>
    </source>
</evidence>
<keyword evidence="9" id="KW-0067">ATP-binding</keyword>
<gene>
    <name evidence="9" type="primary">macB_91</name>
    <name evidence="9" type="ORF">SDC9_152675</name>
</gene>
<reference evidence="9" key="1">
    <citation type="submission" date="2019-08" db="EMBL/GenBank/DDBJ databases">
        <authorList>
            <person name="Kucharzyk K."/>
            <person name="Murdoch R.W."/>
            <person name="Higgins S."/>
            <person name="Loffler F."/>
        </authorList>
    </citation>
    <scope>NUCLEOTIDE SEQUENCE</scope>
</reference>
<dbReference type="PANTHER" id="PTHR30572">
    <property type="entry name" value="MEMBRANE COMPONENT OF TRANSPORTER-RELATED"/>
    <property type="match status" value="1"/>
</dbReference>
<evidence type="ECO:0000256" key="5">
    <source>
        <dbReference type="ARBA" id="ARBA00023136"/>
    </source>
</evidence>
<evidence type="ECO:0000256" key="7">
    <source>
        <dbReference type="SAM" id="Phobius"/>
    </source>
</evidence>
<dbReference type="Pfam" id="PF02687">
    <property type="entry name" value="FtsX"/>
    <property type="match status" value="1"/>
</dbReference>
<dbReference type="GO" id="GO:0022857">
    <property type="term" value="F:transmembrane transporter activity"/>
    <property type="evidence" value="ECO:0007669"/>
    <property type="project" value="TreeGrafter"/>
</dbReference>
<proteinExistence type="inferred from homology"/>
<keyword evidence="9" id="KW-0378">Hydrolase</keyword>
<comment type="subcellular location">
    <subcellularLocation>
        <location evidence="1">Cell membrane</location>
        <topology evidence="1">Multi-pass membrane protein</topology>
    </subcellularLocation>
</comment>